<dbReference type="Gene3D" id="3.40.960.10">
    <property type="entry name" value="VSR Endonuclease"/>
    <property type="match status" value="1"/>
</dbReference>
<dbReference type="AlphaFoldDB" id="A0A852U674"/>
<accession>A0A852U674</accession>
<dbReference type="RefSeq" id="WP_179645862.1">
    <property type="nucleotide sequence ID" value="NZ_BAAAYY010000014.1"/>
</dbReference>
<feature type="domain" description="DUF559" evidence="1">
    <location>
        <begin position="19"/>
        <end position="76"/>
    </location>
</feature>
<keyword evidence="3" id="KW-1185">Reference proteome</keyword>
<organism evidence="2 3">
    <name type="scientific">Spinactinospora alkalitolerans</name>
    <dbReference type="NCBI Taxonomy" id="687207"/>
    <lineage>
        <taxon>Bacteria</taxon>
        <taxon>Bacillati</taxon>
        <taxon>Actinomycetota</taxon>
        <taxon>Actinomycetes</taxon>
        <taxon>Streptosporangiales</taxon>
        <taxon>Nocardiopsidaceae</taxon>
        <taxon>Spinactinospora</taxon>
    </lineage>
</organism>
<dbReference type="Proteomes" id="UP000589036">
    <property type="component" value="Unassembled WGS sequence"/>
</dbReference>
<evidence type="ECO:0000259" key="1">
    <source>
        <dbReference type="Pfam" id="PF04480"/>
    </source>
</evidence>
<name>A0A852U674_9ACTN</name>
<comment type="caution">
    <text evidence="2">The sequence shown here is derived from an EMBL/GenBank/DDBJ whole genome shotgun (WGS) entry which is preliminary data.</text>
</comment>
<sequence>MHVITGKGCDRYIDLGFPEYRQGVEYDGREHHGRPEDRMHDHARRAALRDMGWNVLVCTQAGVLIDPGVFLRQLLGRLSERGWDPGRTRMAVIRRNIDRIEALRKRERQNRARGDLV</sequence>
<dbReference type="Pfam" id="PF04480">
    <property type="entry name" value="DUF559"/>
    <property type="match status" value="1"/>
</dbReference>
<evidence type="ECO:0000313" key="2">
    <source>
        <dbReference type="EMBL" id="NYE50373.1"/>
    </source>
</evidence>
<gene>
    <name evidence="2" type="ORF">HDA32_005493</name>
</gene>
<dbReference type="SUPFAM" id="SSF52980">
    <property type="entry name" value="Restriction endonuclease-like"/>
    <property type="match status" value="1"/>
</dbReference>
<evidence type="ECO:0000313" key="3">
    <source>
        <dbReference type="Proteomes" id="UP000589036"/>
    </source>
</evidence>
<dbReference type="InterPro" id="IPR011335">
    <property type="entry name" value="Restrct_endonuc-II-like"/>
</dbReference>
<dbReference type="InterPro" id="IPR007569">
    <property type="entry name" value="DUF559"/>
</dbReference>
<reference evidence="2 3" key="1">
    <citation type="submission" date="2020-07" db="EMBL/GenBank/DDBJ databases">
        <title>Sequencing the genomes of 1000 actinobacteria strains.</title>
        <authorList>
            <person name="Klenk H.-P."/>
        </authorList>
    </citation>
    <scope>NUCLEOTIDE SEQUENCE [LARGE SCALE GENOMIC DNA]</scope>
    <source>
        <strain evidence="2 3">CXB654</strain>
    </source>
</reference>
<protein>
    <recommendedName>
        <fullName evidence="1">DUF559 domain-containing protein</fullName>
    </recommendedName>
</protein>
<proteinExistence type="predicted"/>
<dbReference type="EMBL" id="JACCCC010000001">
    <property type="protein sequence ID" value="NYE50373.1"/>
    <property type="molecule type" value="Genomic_DNA"/>
</dbReference>